<evidence type="ECO:0000256" key="3">
    <source>
        <dbReference type="ARBA" id="ARBA00022722"/>
    </source>
</evidence>
<protein>
    <submittedName>
        <fullName evidence="7">Ribonuclease P protein component</fullName>
    </submittedName>
</protein>
<organism evidence="7 8">
    <name type="scientific">Pseudaquabacterium terrae</name>
    <dbReference type="NCBI Taxonomy" id="2732868"/>
    <lineage>
        <taxon>Bacteria</taxon>
        <taxon>Pseudomonadati</taxon>
        <taxon>Pseudomonadota</taxon>
        <taxon>Betaproteobacteria</taxon>
        <taxon>Burkholderiales</taxon>
        <taxon>Sphaerotilaceae</taxon>
        <taxon>Pseudaquabacterium</taxon>
    </lineage>
</organism>
<dbReference type="PANTHER" id="PTHR33992">
    <property type="entry name" value="RIBONUCLEASE P PROTEIN COMPONENT"/>
    <property type="match status" value="1"/>
</dbReference>
<dbReference type="PANTHER" id="PTHR33992:SF1">
    <property type="entry name" value="RIBONUCLEASE P PROTEIN COMPONENT"/>
    <property type="match status" value="1"/>
</dbReference>
<dbReference type="Pfam" id="PF00825">
    <property type="entry name" value="Ribonuclease_P"/>
    <property type="match status" value="1"/>
</dbReference>
<dbReference type="Gene3D" id="3.30.230.10">
    <property type="match status" value="1"/>
</dbReference>
<evidence type="ECO:0000256" key="6">
    <source>
        <dbReference type="ARBA" id="ARBA00022884"/>
    </source>
</evidence>
<dbReference type="InterPro" id="IPR020568">
    <property type="entry name" value="Ribosomal_Su5_D2-typ_SF"/>
</dbReference>
<dbReference type="EMBL" id="JABRWJ010000006">
    <property type="protein sequence ID" value="NRF69288.1"/>
    <property type="molecule type" value="Genomic_DNA"/>
</dbReference>
<evidence type="ECO:0000256" key="5">
    <source>
        <dbReference type="ARBA" id="ARBA00022801"/>
    </source>
</evidence>
<evidence type="ECO:0000256" key="4">
    <source>
        <dbReference type="ARBA" id="ARBA00022759"/>
    </source>
</evidence>
<dbReference type="InterPro" id="IPR014721">
    <property type="entry name" value="Ribsml_uS5_D2-typ_fold_subgr"/>
</dbReference>
<sequence length="159" mass="17086">MVGRILTITRSADFERVLAQPARSRSAHFAVHHVADRPTLPAGRAAKAVASELSTGDAPSCPPLVDETPLAGCWLGTVVPKRHARRAATRNLLKRQIRALMGDSAARLAPGLWVVRLKAPFDRQQFPSAASQPLRIAARVELAALLQRAAQPSPPSGKR</sequence>
<evidence type="ECO:0000256" key="2">
    <source>
        <dbReference type="ARBA" id="ARBA00022694"/>
    </source>
</evidence>
<keyword evidence="2" id="KW-0819">tRNA processing</keyword>
<dbReference type="InterPro" id="IPR000100">
    <property type="entry name" value="RNase_P"/>
</dbReference>
<reference evidence="7 8" key="1">
    <citation type="submission" date="2020-05" db="EMBL/GenBank/DDBJ databases">
        <title>Aquincola sp. isolate from soil.</title>
        <authorList>
            <person name="Han J."/>
            <person name="Kim D.-U."/>
        </authorList>
    </citation>
    <scope>NUCLEOTIDE SEQUENCE [LARGE SCALE GENOMIC DNA]</scope>
    <source>
        <strain evidence="7 8">S2</strain>
    </source>
</reference>
<keyword evidence="6" id="KW-0694">RNA-binding</keyword>
<comment type="caution">
    <text evidence="7">The sequence shown here is derived from an EMBL/GenBank/DDBJ whole genome shotgun (WGS) entry which is preliminary data.</text>
</comment>
<accession>A0ABX2EKX4</accession>
<dbReference type="Proteomes" id="UP000737171">
    <property type="component" value="Unassembled WGS sequence"/>
</dbReference>
<dbReference type="PROSITE" id="PS00648">
    <property type="entry name" value="RIBONUCLEASE_P"/>
    <property type="match status" value="1"/>
</dbReference>
<evidence type="ECO:0000313" key="7">
    <source>
        <dbReference type="EMBL" id="NRF69288.1"/>
    </source>
</evidence>
<dbReference type="InterPro" id="IPR020539">
    <property type="entry name" value="RNase_P_CS"/>
</dbReference>
<keyword evidence="3" id="KW-0540">Nuclease</keyword>
<keyword evidence="4" id="KW-0255">Endonuclease</keyword>
<proteinExistence type="predicted"/>
<gene>
    <name evidence="7" type="ORF">HLB44_20015</name>
</gene>
<evidence type="ECO:0000256" key="1">
    <source>
        <dbReference type="ARBA" id="ARBA00002663"/>
    </source>
</evidence>
<evidence type="ECO:0000313" key="8">
    <source>
        <dbReference type="Proteomes" id="UP000737171"/>
    </source>
</evidence>
<name>A0ABX2EKX4_9BURK</name>
<keyword evidence="8" id="KW-1185">Reference proteome</keyword>
<dbReference type="RefSeq" id="WP_173125883.1">
    <property type="nucleotide sequence ID" value="NZ_JABRWJ010000006.1"/>
</dbReference>
<comment type="function">
    <text evidence="1">RNaseP catalyzes the removal of the 5'-leader sequence from pre-tRNA to produce the mature 5'-terminus. It can also cleave other RNA substrates such as 4.5S RNA. The protein component plays an auxiliary but essential role in vivo by binding to the 5'-leader sequence and broadening the substrate specificity of the ribozyme.</text>
</comment>
<keyword evidence="5" id="KW-0378">Hydrolase</keyword>
<dbReference type="SUPFAM" id="SSF54211">
    <property type="entry name" value="Ribosomal protein S5 domain 2-like"/>
    <property type="match status" value="1"/>
</dbReference>